<keyword evidence="2" id="KW-1133">Transmembrane helix</keyword>
<proteinExistence type="predicted"/>
<comment type="caution">
    <text evidence="3">The sequence shown here is derived from an EMBL/GenBank/DDBJ whole genome shotgun (WGS) entry which is preliminary data.</text>
</comment>
<protein>
    <recommendedName>
        <fullName evidence="5">Secreted protein</fullName>
    </recommendedName>
</protein>
<feature type="region of interest" description="Disordered" evidence="1">
    <location>
        <begin position="44"/>
        <end position="66"/>
    </location>
</feature>
<keyword evidence="2" id="KW-0472">Membrane</keyword>
<evidence type="ECO:0000256" key="1">
    <source>
        <dbReference type="SAM" id="MobiDB-lite"/>
    </source>
</evidence>
<evidence type="ECO:0000313" key="3">
    <source>
        <dbReference type="EMBL" id="GAA3825781.1"/>
    </source>
</evidence>
<sequence>MSTSVVVLIVVVAIVVILGIALLARAQMRRRRLQERFGPEYERAVEGGKSKRAAERDLAEREKRHSELDIRPLPDTARQRYRQQWSLVQQQFVDRPGAAILEADRLLTSLMAERGYPTEGYEQQHRDLSVEHADTIEHYRRAHDITQGHQRTEASTEDLRKAMVHYRQVFEDLLGDADVRPGQEGDRHHAR</sequence>
<feature type="transmembrane region" description="Helical" evidence="2">
    <location>
        <begin position="6"/>
        <end position="24"/>
    </location>
</feature>
<dbReference type="EMBL" id="BAABCM010000007">
    <property type="protein sequence ID" value="GAA3825781.1"/>
    <property type="molecule type" value="Genomic_DNA"/>
</dbReference>
<evidence type="ECO:0000256" key="2">
    <source>
        <dbReference type="SAM" id="Phobius"/>
    </source>
</evidence>
<evidence type="ECO:0008006" key="5">
    <source>
        <dbReference type="Google" id="ProtNLM"/>
    </source>
</evidence>
<name>A0ABP7ISG3_9PSEU</name>
<keyword evidence="4" id="KW-1185">Reference proteome</keyword>
<accession>A0ABP7ISG3</accession>
<dbReference type="RefSeq" id="WP_020423355.1">
    <property type="nucleotide sequence ID" value="NZ_BAABCM010000007.1"/>
</dbReference>
<dbReference type="Proteomes" id="UP001501624">
    <property type="component" value="Unassembled WGS sequence"/>
</dbReference>
<gene>
    <name evidence="3" type="ORF">GCM10022380_50620</name>
</gene>
<reference evidence="4" key="1">
    <citation type="journal article" date="2019" name="Int. J. Syst. Evol. Microbiol.">
        <title>The Global Catalogue of Microorganisms (GCM) 10K type strain sequencing project: providing services to taxonomists for standard genome sequencing and annotation.</title>
        <authorList>
            <consortium name="The Broad Institute Genomics Platform"/>
            <consortium name="The Broad Institute Genome Sequencing Center for Infectious Disease"/>
            <person name="Wu L."/>
            <person name="Ma J."/>
        </authorList>
    </citation>
    <scope>NUCLEOTIDE SEQUENCE [LARGE SCALE GENOMIC DNA]</scope>
    <source>
        <strain evidence="4">JCM 17017</strain>
    </source>
</reference>
<evidence type="ECO:0000313" key="4">
    <source>
        <dbReference type="Proteomes" id="UP001501624"/>
    </source>
</evidence>
<organism evidence="3 4">
    <name type="scientific">Amycolatopsis tucumanensis</name>
    <dbReference type="NCBI Taxonomy" id="401106"/>
    <lineage>
        <taxon>Bacteria</taxon>
        <taxon>Bacillati</taxon>
        <taxon>Actinomycetota</taxon>
        <taxon>Actinomycetes</taxon>
        <taxon>Pseudonocardiales</taxon>
        <taxon>Pseudonocardiaceae</taxon>
        <taxon>Amycolatopsis</taxon>
    </lineage>
</organism>
<keyword evidence="2" id="KW-0812">Transmembrane</keyword>